<dbReference type="Pfam" id="PF00619">
    <property type="entry name" value="CARD"/>
    <property type="match status" value="1"/>
</dbReference>
<proteinExistence type="inferred from homology"/>
<dbReference type="RefSeq" id="XP_050934045.1">
    <property type="nucleotide sequence ID" value="XM_051078088.1"/>
</dbReference>
<dbReference type="SMART" id="SM00184">
    <property type="entry name" value="RING"/>
    <property type="match status" value="1"/>
</dbReference>
<feature type="compositionally biased region" description="Basic and acidic residues" evidence="25">
    <location>
        <begin position="1087"/>
        <end position="1100"/>
    </location>
</feature>
<feature type="compositionally biased region" description="Polar residues" evidence="25">
    <location>
        <begin position="100"/>
        <end position="114"/>
    </location>
</feature>
<dbReference type="InterPro" id="IPR001841">
    <property type="entry name" value="Znf_RING"/>
</dbReference>
<keyword evidence="14 24" id="KW-0863">Zinc-finger</keyword>
<evidence type="ECO:0000256" key="17">
    <source>
        <dbReference type="ARBA" id="ARBA00022843"/>
    </source>
</evidence>
<dbReference type="SUPFAM" id="SSF47986">
    <property type="entry name" value="DEATH domain"/>
    <property type="match status" value="1"/>
</dbReference>
<dbReference type="PROSITE" id="PS50209">
    <property type="entry name" value="CARD"/>
    <property type="match status" value="1"/>
</dbReference>
<dbReference type="InterPro" id="IPR041075">
    <property type="entry name" value="NOD1/2_WH"/>
</dbReference>
<evidence type="ECO:0000259" key="26">
    <source>
        <dbReference type="PROSITE" id="PS50089"/>
    </source>
</evidence>
<dbReference type="InterPro" id="IPR001611">
    <property type="entry name" value="Leu-rich_rpt"/>
</dbReference>
<dbReference type="Pfam" id="PF05729">
    <property type="entry name" value="NACHT"/>
    <property type="match status" value="1"/>
</dbReference>
<keyword evidence="10" id="KW-0645">Protease</keyword>
<dbReference type="SMART" id="SM01288">
    <property type="entry name" value="FISNA"/>
    <property type="match status" value="1"/>
</dbReference>
<dbReference type="InterPro" id="IPR027417">
    <property type="entry name" value="P-loop_NTPase"/>
</dbReference>
<keyword evidence="19" id="KW-0472">Membrane</keyword>
<evidence type="ECO:0000256" key="14">
    <source>
        <dbReference type="ARBA" id="ARBA00022771"/>
    </source>
</evidence>
<evidence type="ECO:0000256" key="2">
    <source>
        <dbReference type="ARBA" id="ARBA00004187"/>
    </source>
</evidence>
<dbReference type="InterPro" id="IPR029495">
    <property type="entry name" value="NACHT-assoc"/>
</dbReference>
<evidence type="ECO:0000256" key="18">
    <source>
        <dbReference type="ARBA" id="ARBA00022859"/>
    </source>
</evidence>
<keyword evidence="16" id="KW-0067">ATP-binding</keyword>
<dbReference type="GO" id="GO:0045087">
    <property type="term" value="P:innate immune response"/>
    <property type="evidence" value="ECO:0007669"/>
    <property type="project" value="UniProtKB-KW"/>
</dbReference>
<comment type="similarity">
    <text evidence="4">Belongs to the NLRP family.</text>
</comment>
<dbReference type="FunFam" id="3.40.50.300:FF:001524">
    <property type="entry name" value="Si:dkey-126g1.7"/>
    <property type="match status" value="1"/>
</dbReference>
<name>A0AAJ8BK58_LATCA</name>
<dbReference type="Pfam" id="PF23679">
    <property type="entry name" value="UPA-FIIND"/>
    <property type="match status" value="1"/>
</dbReference>
<dbReference type="GO" id="GO:0008270">
    <property type="term" value="F:zinc ion binding"/>
    <property type="evidence" value="ECO:0007669"/>
    <property type="project" value="UniProtKB-KW"/>
</dbReference>
<evidence type="ECO:0000313" key="30">
    <source>
        <dbReference type="Proteomes" id="UP000694890"/>
    </source>
</evidence>
<dbReference type="GO" id="GO:0008233">
    <property type="term" value="F:peptidase activity"/>
    <property type="evidence" value="ECO:0007669"/>
    <property type="project" value="UniProtKB-KW"/>
</dbReference>
<dbReference type="SMART" id="SM00368">
    <property type="entry name" value="LRR_RI"/>
    <property type="match status" value="9"/>
</dbReference>
<dbReference type="Pfam" id="PF13553">
    <property type="entry name" value="FIIND"/>
    <property type="match status" value="1"/>
</dbReference>
<evidence type="ECO:0000256" key="9">
    <source>
        <dbReference type="ARBA" id="ARBA00022614"/>
    </source>
</evidence>
<dbReference type="InterPro" id="IPR007111">
    <property type="entry name" value="NACHT_NTPase"/>
</dbReference>
<evidence type="ECO:0000256" key="19">
    <source>
        <dbReference type="ARBA" id="ARBA00023136"/>
    </source>
</evidence>
<dbReference type="InterPro" id="IPR001315">
    <property type="entry name" value="CARD"/>
</dbReference>
<dbReference type="Gene3D" id="3.80.10.10">
    <property type="entry name" value="Ribonuclease Inhibitor"/>
    <property type="match status" value="2"/>
</dbReference>
<evidence type="ECO:0000259" key="29">
    <source>
        <dbReference type="PROSITE" id="PS51830"/>
    </source>
</evidence>
<dbReference type="Gene3D" id="3.40.50.300">
    <property type="entry name" value="P-loop containing nucleotide triphosphate hydrolases"/>
    <property type="match status" value="1"/>
</dbReference>
<evidence type="ECO:0000313" key="31">
    <source>
        <dbReference type="RefSeq" id="XP_050934045.1"/>
    </source>
</evidence>
<dbReference type="CDD" id="cd00116">
    <property type="entry name" value="LRR_RI"/>
    <property type="match status" value="1"/>
</dbReference>
<keyword evidence="22" id="KW-0449">Lipoprotein</keyword>
<feature type="domain" description="CARD" evidence="27">
    <location>
        <begin position="1381"/>
        <end position="1471"/>
    </location>
</feature>
<keyword evidence="7" id="KW-0399">Innate immunity</keyword>
<dbReference type="Pfam" id="PF17776">
    <property type="entry name" value="NLRC4_HD2"/>
    <property type="match status" value="1"/>
</dbReference>
<keyword evidence="21" id="KW-1271">Inflammasome</keyword>
<comment type="similarity">
    <text evidence="23">Belongs to the NOD1-NOD2 family.</text>
</comment>
<evidence type="ECO:0000256" key="7">
    <source>
        <dbReference type="ARBA" id="ARBA00022588"/>
    </source>
</evidence>
<dbReference type="PROSITE" id="PS50837">
    <property type="entry name" value="NACHT"/>
    <property type="match status" value="1"/>
</dbReference>
<dbReference type="InterPro" id="IPR032675">
    <property type="entry name" value="LRR_dom_sf"/>
</dbReference>
<evidence type="ECO:0000256" key="3">
    <source>
        <dbReference type="ARBA" id="ARBA00004193"/>
    </source>
</evidence>
<reference evidence="31" key="1">
    <citation type="submission" date="2025-08" db="UniProtKB">
        <authorList>
            <consortium name="RefSeq"/>
        </authorList>
    </citation>
    <scope>IDENTIFICATION</scope>
    <source>
        <tissue evidence="31">Brain</tissue>
    </source>
</reference>
<evidence type="ECO:0000256" key="11">
    <source>
        <dbReference type="ARBA" id="ARBA00022723"/>
    </source>
</evidence>
<evidence type="ECO:0000256" key="23">
    <source>
        <dbReference type="ARBA" id="ARBA00038296"/>
    </source>
</evidence>
<evidence type="ECO:0000256" key="5">
    <source>
        <dbReference type="ARBA" id="ARBA00022475"/>
    </source>
</evidence>
<evidence type="ECO:0000256" key="12">
    <source>
        <dbReference type="ARBA" id="ARBA00022737"/>
    </source>
</evidence>
<dbReference type="InterPro" id="IPR051261">
    <property type="entry name" value="NLR"/>
</dbReference>
<evidence type="ECO:0000256" key="13">
    <source>
        <dbReference type="ARBA" id="ARBA00022741"/>
    </source>
</evidence>
<keyword evidence="12" id="KW-0677">Repeat</keyword>
<dbReference type="Pfam" id="PF13516">
    <property type="entry name" value="LRR_6"/>
    <property type="match status" value="5"/>
</dbReference>
<evidence type="ECO:0000256" key="6">
    <source>
        <dbReference type="ARBA" id="ARBA00022490"/>
    </source>
</evidence>
<dbReference type="InterPro" id="IPR017907">
    <property type="entry name" value="Znf_RING_CS"/>
</dbReference>
<dbReference type="GO" id="GO:0042981">
    <property type="term" value="P:regulation of apoptotic process"/>
    <property type="evidence" value="ECO:0007669"/>
    <property type="project" value="InterPro"/>
</dbReference>
<evidence type="ECO:0000259" key="27">
    <source>
        <dbReference type="PROSITE" id="PS50209"/>
    </source>
</evidence>
<comment type="subcellular location">
    <subcellularLocation>
        <location evidence="2">Basolateral cell membrane</location>
    </subcellularLocation>
    <subcellularLocation>
        <location evidence="3">Cell membrane</location>
        <topology evidence="3">Lipid-anchor</topology>
    </subcellularLocation>
    <subcellularLocation>
        <location evidence="1">Inflammasome</location>
    </subcellularLocation>
</comment>
<dbReference type="PROSITE" id="PS50089">
    <property type="entry name" value="ZF_RING_2"/>
    <property type="match status" value="1"/>
</dbReference>
<keyword evidence="11" id="KW-0479">Metal-binding</keyword>
<dbReference type="GO" id="GO:0012501">
    <property type="term" value="P:programmed cell death"/>
    <property type="evidence" value="ECO:0007669"/>
    <property type="project" value="UniProtKB-KW"/>
</dbReference>
<feature type="domain" description="RING-type" evidence="26">
    <location>
        <begin position="49"/>
        <end position="91"/>
    </location>
</feature>
<dbReference type="InterPro" id="IPR011029">
    <property type="entry name" value="DEATH-like_dom_sf"/>
</dbReference>
<evidence type="ECO:0000256" key="24">
    <source>
        <dbReference type="PROSITE-ProRule" id="PRU00175"/>
    </source>
</evidence>
<dbReference type="InterPro" id="IPR041267">
    <property type="entry name" value="NLRP_HD2"/>
</dbReference>
<evidence type="ECO:0000256" key="16">
    <source>
        <dbReference type="ARBA" id="ARBA00022840"/>
    </source>
</evidence>
<dbReference type="InterPro" id="IPR018957">
    <property type="entry name" value="Znf_C3HC4_RING-type"/>
</dbReference>
<dbReference type="PROSITE" id="PS00518">
    <property type="entry name" value="ZF_RING_1"/>
    <property type="match status" value="1"/>
</dbReference>
<feature type="compositionally biased region" description="Basic and acidic residues" evidence="25">
    <location>
        <begin position="1027"/>
        <end position="1081"/>
    </location>
</feature>
<evidence type="ECO:0000256" key="8">
    <source>
        <dbReference type="ARBA" id="ARBA00022590"/>
    </source>
</evidence>
<keyword evidence="9" id="KW-0433">Leucine-rich repeat</keyword>
<feature type="compositionally biased region" description="Low complexity" evidence="25">
    <location>
        <begin position="79"/>
        <end position="93"/>
    </location>
</feature>
<dbReference type="SUPFAM" id="SSF52047">
    <property type="entry name" value="RNI-like"/>
    <property type="match status" value="1"/>
</dbReference>
<dbReference type="Gene3D" id="3.30.40.10">
    <property type="entry name" value="Zinc/RING finger domain, C3HC4 (zinc finger)"/>
    <property type="match status" value="1"/>
</dbReference>
<accession>A0AAJ8BK58</accession>
<feature type="region of interest" description="Disordered" evidence="25">
    <location>
        <begin position="79"/>
        <end position="115"/>
    </location>
</feature>
<evidence type="ECO:0000256" key="22">
    <source>
        <dbReference type="ARBA" id="ARBA00023288"/>
    </source>
</evidence>
<dbReference type="Pfam" id="PF00097">
    <property type="entry name" value="zf-C3HC4"/>
    <property type="match status" value="1"/>
</dbReference>
<dbReference type="PROSITE" id="PS51830">
    <property type="entry name" value="FIIND"/>
    <property type="match status" value="1"/>
</dbReference>
<evidence type="ECO:0000256" key="21">
    <source>
        <dbReference type="ARBA" id="ARBA00023233"/>
    </source>
</evidence>
<keyword evidence="13" id="KW-0547">Nucleotide-binding</keyword>
<keyword evidence="17" id="KW-0832">Ubl conjugation</keyword>
<dbReference type="GO" id="GO:0061702">
    <property type="term" value="C:canonical inflammasome complex"/>
    <property type="evidence" value="ECO:0007669"/>
    <property type="project" value="UniProtKB-SubCell"/>
</dbReference>
<dbReference type="Pfam" id="PF17779">
    <property type="entry name" value="WHD_NOD2"/>
    <property type="match status" value="1"/>
</dbReference>
<dbReference type="SMART" id="SM00114">
    <property type="entry name" value="CARD"/>
    <property type="match status" value="1"/>
</dbReference>
<evidence type="ECO:0000256" key="20">
    <source>
        <dbReference type="ARBA" id="ARBA00023139"/>
    </source>
</evidence>
<keyword evidence="8" id="KW-1210">Necrosis</keyword>
<evidence type="ECO:0000256" key="25">
    <source>
        <dbReference type="SAM" id="MobiDB-lite"/>
    </source>
</evidence>
<dbReference type="GeneID" id="108881141"/>
<gene>
    <name evidence="31" type="primary">LOC108881141</name>
</gene>
<dbReference type="InterPro" id="IPR025307">
    <property type="entry name" value="FIIND_dom"/>
</dbReference>
<dbReference type="PANTHER" id="PTHR24106">
    <property type="entry name" value="NACHT, LRR AND CARD DOMAINS-CONTAINING"/>
    <property type="match status" value="1"/>
</dbReference>
<feature type="domain" description="NACHT" evidence="28">
    <location>
        <begin position="191"/>
        <end position="325"/>
    </location>
</feature>
<evidence type="ECO:0000259" key="28">
    <source>
        <dbReference type="PROSITE" id="PS50837"/>
    </source>
</evidence>
<keyword evidence="6" id="KW-0963">Cytoplasm</keyword>
<keyword evidence="15" id="KW-0862">Zinc</keyword>
<keyword evidence="18" id="KW-0391">Immunity</keyword>
<feature type="region of interest" description="Disordered" evidence="25">
    <location>
        <begin position="1"/>
        <end position="37"/>
    </location>
</feature>
<keyword evidence="20" id="KW-0564">Palmitate</keyword>
<evidence type="ECO:0000256" key="1">
    <source>
        <dbReference type="ARBA" id="ARBA00004110"/>
    </source>
</evidence>
<dbReference type="Pfam" id="PF14484">
    <property type="entry name" value="FISNA"/>
    <property type="match status" value="1"/>
</dbReference>
<dbReference type="GO" id="GO:0006508">
    <property type="term" value="P:proteolysis"/>
    <property type="evidence" value="ECO:0007669"/>
    <property type="project" value="UniProtKB-KW"/>
</dbReference>
<sequence length="1471" mass="165121">MSDLGKKKDRSVSSSVSVKSDQSKDDPGPGPSDSEENSDVSVEEQLYCCSLCQDVLKDPVSTSCGHWFCRRCITSYWDQSGPSGGSSCPQCGQRSRTRPGLQTASQTSTIQADSGLQEVLDEHKISLRRRCERVTEGTDGTGSRTLLNRIYTELYITDGLCEHGKMIEHPDTHVRCQDVFKDLPDQQRHIRVVLTNGVAGVGKTFSVQKFTLDWAEGLENQDVSLLVLLSFRELNLIRDEQYSLLTLLHVFHPTLQKVTAEKLAVCKVLFIFDGLDESRLSLDFNNTKVVSDVTQKSSVNELLTNLIQGNLLPSALVWITSRPAAANQIPPECVDRVTVVRGFTDPQKEEYFRRRSSDEELSNRTISHIKKSGSINIMCQIPVFCWITATVLEHMLTTEQRGELPKTMTDLYSHFLMVQTKRKKNKYHEGHETSPQELTEADREVLLKLGRLAFEQLEKGNTMFYQEDLEQCGLDVTEALVYSGVCTEIFKRESVIFQKTVYCFVHLSIQEFLAAVYMFHCFTNRNTQVVKKFLGEEYRESFLGRIFKFFGKDDHPYPSLDEFLRRAMEKSLQSKTGHLDLFVRFLHGLSLESNQRLLGGLLGQTENSPEIFQRVINNLKEMNSDDISPDRSINIFHCLMEMNDDSVHREIQEFLNSLTSGILFKPQTLWKELSEIQCSALAYMLQMSEEVLDELNLYWFNTSKEGRQRLMSAVRNCRKARFTGSGLSETHCEVMASALKSNPSHLTELDLSYNKLQDSSVKILSTGLESTNCRLETLRLECNRLSEISCSSLASALKSNPSHLRYLNLSFNNLQDSGVKELCGFLQSPDCRLETLRLRGCSLSEISCSSLVSALKSNPSHLRDLDLGFNNLQDSGVKELCGLLQSPDCRLETLGLEDCSLSEISCSSLALALKSNPSHLRELVLSHNYLQDSGVKELCGFLQSPDCRLETLRLECNTLSKISCSSLTSALKSNPSHLRDLDLSLNRLKDSGVKELCGFLQSPDCRLETLRVNNRVIRASRVETCDPDVKTDAKPDVTVDDVKPDALEDDTKKLDASEDDTKLDASEDDTKKLDASEDDTKLNASEDDTKKPDISEDDVKLMMPPSSFTPELQTQSTRVSYRFRCPGPGGFRCTSTGLVFVVAQEVELLYRTVQWDENQLQSAGKMAAGPLFDIQCPEDAVCELHLPHCQTKDALQVEGLLSVVHKTDDGTEILEPLEITDTHVVVKVPHLSAFGLVRDTIKWLLGMPINCDVLLFLRPPVRGPPALNIFLLPNNIPLPEVEAQQRGAEYITITSDCELYIGQSYSVHCEPEDLEKQPERAKFRSHYGPNYFPTFEVFLISNPKKVTLMVQDPEKTEVWKRNIHLTGPGPAGRPTTPTGTLSVPAEKMLSFVRTQFISRVSEPVLRKLLDKLLERGVITDDEMDLAGTASRADKARAVIDTVRRKGSEASSALISALCEEDRCLSTELNLT</sequence>
<dbReference type="InterPro" id="IPR013083">
    <property type="entry name" value="Znf_RING/FYVE/PHD"/>
</dbReference>
<dbReference type="Gene3D" id="1.10.533.10">
    <property type="entry name" value="Death Domain, Fas"/>
    <property type="match status" value="1"/>
</dbReference>
<dbReference type="Proteomes" id="UP000694890">
    <property type="component" value="Linkage group LG19"/>
</dbReference>
<keyword evidence="10" id="KW-0378">Hydrolase</keyword>
<keyword evidence="5" id="KW-1003">Cell membrane</keyword>
<evidence type="ECO:0000256" key="10">
    <source>
        <dbReference type="ARBA" id="ARBA00022670"/>
    </source>
</evidence>
<dbReference type="SUPFAM" id="SSF57850">
    <property type="entry name" value="RING/U-box"/>
    <property type="match status" value="1"/>
</dbReference>
<dbReference type="GO" id="GO:0016323">
    <property type="term" value="C:basolateral plasma membrane"/>
    <property type="evidence" value="ECO:0007669"/>
    <property type="project" value="UniProtKB-SubCell"/>
</dbReference>
<dbReference type="GO" id="GO:0005524">
    <property type="term" value="F:ATP binding"/>
    <property type="evidence" value="ECO:0007669"/>
    <property type="project" value="UniProtKB-KW"/>
</dbReference>
<protein>
    <submittedName>
        <fullName evidence="31">NLR family CARD domain-containing protein 3 isoform X10</fullName>
    </submittedName>
</protein>
<evidence type="ECO:0000256" key="4">
    <source>
        <dbReference type="ARBA" id="ARBA00008665"/>
    </source>
</evidence>
<organism evidence="30 31">
    <name type="scientific">Lates calcarifer</name>
    <name type="common">Barramundi</name>
    <name type="synonym">Holocentrus calcarifer</name>
    <dbReference type="NCBI Taxonomy" id="8187"/>
    <lineage>
        <taxon>Eukaryota</taxon>
        <taxon>Metazoa</taxon>
        <taxon>Chordata</taxon>
        <taxon>Craniata</taxon>
        <taxon>Vertebrata</taxon>
        <taxon>Euteleostomi</taxon>
        <taxon>Actinopterygii</taxon>
        <taxon>Neopterygii</taxon>
        <taxon>Teleostei</taxon>
        <taxon>Neoteleostei</taxon>
        <taxon>Acanthomorphata</taxon>
        <taxon>Carangaria</taxon>
        <taxon>Carangaria incertae sedis</taxon>
        <taxon>Centropomidae</taxon>
        <taxon>Lates</taxon>
    </lineage>
</organism>
<feature type="region of interest" description="Disordered" evidence="25">
    <location>
        <begin position="1027"/>
        <end position="1113"/>
    </location>
</feature>
<evidence type="ECO:0000256" key="15">
    <source>
        <dbReference type="ARBA" id="ARBA00022833"/>
    </source>
</evidence>
<feature type="domain" description="FIIND" evidence="29">
    <location>
        <begin position="1102"/>
        <end position="1377"/>
    </location>
</feature>